<accession>A0A1W0WJA1</accession>
<keyword evidence="3" id="KW-1185">Reference proteome</keyword>
<dbReference type="Proteomes" id="UP000192578">
    <property type="component" value="Unassembled WGS sequence"/>
</dbReference>
<evidence type="ECO:0000313" key="3">
    <source>
        <dbReference type="Proteomes" id="UP000192578"/>
    </source>
</evidence>
<feature type="region of interest" description="Disordered" evidence="1">
    <location>
        <begin position="1"/>
        <end position="26"/>
    </location>
</feature>
<reference evidence="3" key="1">
    <citation type="submission" date="2017-01" db="EMBL/GenBank/DDBJ databases">
        <title>Comparative genomics of anhydrobiosis in the tardigrade Hypsibius dujardini.</title>
        <authorList>
            <person name="Yoshida Y."/>
            <person name="Koutsovoulos G."/>
            <person name="Laetsch D."/>
            <person name="Stevens L."/>
            <person name="Kumar S."/>
            <person name="Horikawa D."/>
            <person name="Ishino K."/>
            <person name="Komine S."/>
            <person name="Tomita M."/>
            <person name="Blaxter M."/>
            <person name="Arakawa K."/>
        </authorList>
    </citation>
    <scope>NUCLEOTIDE SEQUENCE [LARGE SCALE GENOMIC DNA]</scope>
    <source>
        <strain evidence="3">Z151</strain>
    </source>
</reference>
<organism evidence="2 3">
    <name type="scientific">Hypsibius exemplaris</name>
    <name type="common">Freshwater tardigrade</name>
    <dbReference type="NCBI Taxonomy" id="2072580"/>
    <lineage>
        <taxon>Eukaryota</taxon>
        <taxon>Metazoa</taxon>
        <taxon>Ecdysozoa</taxon>
        <taxon>Tardigrada</taxon>
        <taxon>Eutardigrada</taxon>
        <taxon>Parachela</taxon>
        <taxon>Hypsibioidea</taxon>
        <taxon>Hypsibiidae</taxon>
        <taxon>Hypsibius</taxon>
    </lineage>
</organism>
<sequence length="134" mass="15056">MPDNKGQGFDVHPEVLEEEQEPDSDRLRMRQLSTQNFFREESYEAFVAQHEDGPCAVPGPNPLGDTVPELVRRESTPYDYDEQQLEEVTHLSQKVGLKTAMQCDHQTLGLKEQEQPPQPEIPISQAALPSASAV</sequence>
<dbReference type="AlphaFoldDB" id="A0A1W0WJA1"/>
<proteinExistence type="predicted"/>
<feature type="region of interest" description="Disordered" evidence="1">
    <location>
        <begin position="108"/>
        <end position="134"/>
    </location>
</feature>
<name>A0A1W0WJA1_HYPEX</name>
<evidence type="ECO:0000313" key="2">
    <source>
        <dbReference type="EMBL" id="OQV15249.1"/>
    </source>
</evidence>
<gene>
    <name evidence="2" type="ORF">BV898_10631</name>
</gene>
<protein>
    <submittedName>
        <fullName evidence="2">Uncharacterized protein</fullName>
    </submittedName>
</protein>
<evidence type="ECO:0000256" key="1">
    <source>
        <dbReference type="SAM" id="MobiDB-lite"/>
    </source>
</evidence>
<dbReference type="EMBL" id="MTYJ01000092">
    <property type="protein sequence ID" value="OQV15249.1"/>
    <property type="molecule type" value="Genomic_DNA"/>
</dbReference>
<comment type="caution">
    <text evidence="2">The sequence shown here is derived from an EMBL/GenBank/DDBJ whole genome shotgun (WGS) entry which is preliminary data.</text>
</comment>